<reference evidence="2" key="1">
    <citation type="submission" date="2023-04" db="EMBL/GenBank/DDBJ databases">
        <title>Phytophthora fragariaefolia NBRC 109709.</title>
        <authorList>
            <person name="Ichikawa N."/>
            <person name="Sato H."/>
            <person name="Tonouchi N."/>
        </authorList>
    </citation>
    <scope>NUCLEOTIDE SEQUENCE</scope>
    <source>
        <strain evidence="2">NBRC 109709</strain>
    </source>
</reference>
<accession>A0A9W7CSQ5</accession>
<evidence type="ECO:0000313" key="3">
    <source>
        <dbReference type="Proteomes" id="UP001165121"/>
    </source>
</evidence>
<comment type="caution">
    <text evidence="2">The sequence shown here is derived from an EMBL/GenBank/DDBJ whole genome shotgun (WGS) entry which is preliminary data.</text>
</comment>
<name>A0A9W7CSQ5_9STRA</name>
<evidence type="ECO:0000256" key="1">
    <source>
        <dbReference type="SAM" id="MobiDB-lite"/>
    </source>
</evidence>
<dbReference type="AlphaFoldDB" id="A0A9W7CSQ5"/>
<gene>
    <name evidence="2" type="ORF">Pfra01_001325300</name>
</gene>
<organism evidence="2 3">
    <name type="scientific">Phytophthora fragariaefolia</name>
    <dbReference type="NCBI Taxonomy" id="1490495"/>
    <lineage>
        <taxon>Eukaryota</taxon>
        <taxon>Sar</taxon>
        <taxon>Stramenopiles</taxon>
        <taxon>Oomycota</taxon>
        <taxon>Peronosporomycetes</taxon>
        <taxon>Peronosporales</taxon>
        <taxon>Peronosporaceae</taxon>
        <taxon>Phytophthora</taxon>
    </lineage>
</organism>
<dbReference type="Proteomes" id="UP001165121">
    <property type="component" value="Unassembled WGS sequence"/>
</dbReference>
<feature type="region of interest" description="Disordered" evidence="1">
    <location>
        <begin position="1"/>
        <end position="71"/>
    </location>
</feature>
<protein>
    <submittedName>
        <fullName evidence="2">Unnamed protein product</fullName>
    </submittedName>
</protein>
<evidence type="ECO:0000313" key="2">
    <source>
        <dbReference type="EMBL" id="GMF41590.1"/>
    </source>
</evidence>
<keyword evidence="3" id="KW-1185">Reference proteome</keyword>
<feature type="compositionally biased region" description="Basic and acidic residues" evidence="1">
    <location>
        <begin position="7"/>
        <end position="28"/>
    </location>
</feature>
<sequence length="149" mass="16585">MGLGPNDTERSLSKKRRNPEPTHGHVRDEDDESGDESLDQGDEAPSNAALDPVLDGEGESEEGHGHESVCIESPNQLEFASWEAFHTYTNAYFKRPFQVGFMNTSPHMTSQIGSLTIFEQIFRHRTNTSVEKRNAVTKRTKSPAPSTPN</sequence>
<proteinExistence type="predicted"/>
<dbReference type="EMBL" id="BSXT01001352">
    <property type="protein sequence ID" value="GMF41590.1"/>
    <property type="molecule type" value="Genomic_DNA"/>
</dbReference>
<feature type="compositionally biased region" description="Acidic residues" evidence="1">
    <location>
        <begin position="29"/>
        <end position="42"/>
    </location>
</feature>